<feature type="transmembrane region" description="Helical" evidence="1">
    <location>
        <begin position="232"/>
        <end position="250"/>
    </location>
</feature>
<name>A0ABW1SWQ5_9ACTN</name>
<reference evidence="3" key="1">
    <citation type="journal article" date="2019" name="Int. J. Syst. Evol. Microbiol.">
        <title>The Global Catalogue of Microorganisms (GCM) 10K type strain sequencing project: providing services to taxonomists for standard genome sequencing and annotation.</title>
        <authorList>
            <consortium name="The Broad Institute Genomics Platform"/>
            <consortium name="The Broad Institute Genome Sequencing Center for Infectious Disease"/>
            <person name="Wu L."/>
            <person name="Ma J."/>
        </authorList>
    </citation>
    <scope>NUCLEOTIDE SEQUENCE [LARGE SCALE GENOMIC DNA]</scope>
    <source>
        <strain evidence="3">CGMCC 4.7317</strain>
    </source>
</reference>
<evidence type="ECO:0000313" key="2">
    <source>
        <dbReference type="EMBL" id="MFC6236846.1"/>
    </source>
</evidence>
<dbReference type="EMBL" id="JBHSTI010000002">
    <property type="protein sequence ID" value="MFC6236846.1"/>
    <property type="molecule type" value="Genomic_DNA"/>
</dbReference>
<sequence>MSQDLGEAPAVPRPRPRLRRGRSTLFVLALGAVSWAWSEVGFWVTFRADDSGPGWIFTWLAYSLVVGVVLRVARRFPVRGLPGLVLLGALYGWLVEGVVAFTVYQQLPFSLIWTGVAWHGMLTVVVGWWLLPRILRSGGWRAWVSSAFIGLAWGAWSVGWWGAAPDQGQAPVVPDLLGYAQFVGVVSVAAILGYYLVQRVPLQGGDLRSRWGAIASLAVLGLWGAVMVLPSLPWAPLVLAPLLALVWFSLRRLARQDPPEGRTAIPAQWPSGVPAKSLAPLVLVPVSAIALYAALLPLDAGVRGEGPFFLALLAFVIVTTLVGAVALTWSLWRTWRPRRPA</sequence>
<dbReference type="RefSeq" id="WP_386763879.1">
    <property type="nucleotide sequence ID" value="NZ_JBHSTI010000002.1"/>
</dbReference>
<protein>
    <submittedName>
        <fullName evidence="2">Uncharacterized protein</fullName>
    </submittedName>
</protein>
<feature type="transmembrane region" description="Helical" evidence="1">
    <location>
        <begin position="52"/>
        <end position="72"/>
    </location>
</feature>
<gene>
    <name evidence="2" type="ORF">ACFQGU_03080</name>
</gene>
<dbReference type="Proteomes" id="UP001596138">
    <property type="component" value="Unassembled WGS sequence"/>
</dbReference>
<evidence type="ECO:0000256" key="1">
    <source>
        <dbReference type="SAM" id="Phobius"/>
    </source>
</evidence>
<feature type="transmembrane region" description="Helical" evidence="1">
    <location>
        <begin position="176"/>
        <end position="197"/>
    </location>
</feature>
<feature type="transmembrane region" description="Helical" evidence="1">
    <location>
        <begin position="110"/>
        <end position="131"/>
    </location>
</feature>
<accession>A0ABW1SWQ5</accession>
<evidence type="ECO:0000313" key="3">
    <source>
        <dbReference type="Proteomes" id="UP001596138"/>
    </source>
</evidence>
<feature type="transmembrane region" description="Helical" evidence="1">
    <location>
        <begin position="308"/>
        <end position="332"/>
    </location>
</feature>
<feature type="transmembrane region" description="Helical" evidence="1">
    <location>
        <begin position="278"/>
        <end position="296"/>
    </location>
</feature>
<comment type="caution">
    <text evidence="2">The sequence shown here is derived from an EMBL/GenBank/DDBJ whole genome shotgun (WGS) entry which is preliminary data.</text>
</comment>
<feature type="transmembrane region" description="Helical" evidence="1">
    <location>
        <begin position="84"/>
        <end position="104"/>
    </location>
</feature>
<feature type="transmembrane region" description="Helical" evidence="1">
    <location>
        <begin position="143"/>
        <end position="164"/>
    </location>
</feature>
<keyword evidence="1" id="KW-1133">Transmembrane helix</keyword>
<keyword evidence="1" id="KW-0812">Transmembrane</keyword>
<proteinExistence type="predicted"/>
<feature type="transmembrane region" description="Helical" evidence="1">
    <location>
        <begin position="25"/>
        <end position="46"/>
    </location>
</feature>
<feature type="transmembrane region" description="Helical" evidence="1">
    <location>
        <begin position="209"/>
        <end position="226"/>
    </location>
</feature>
<keyword evidence="3" id="KW-1185">Reference proteome</keyword>
<organism evidence="2 3">
    <name type="scientific">Longivirga aurantiaca</name>
    <dbReference type="NCBI Taxonomy" id="1837743"/>
    <lineage>
        <taxon>Bacteria</taxon>
        <taxon>Bacillati</taxon>
        <taxon>Actinomycetota</taxon>
        <taxon>Actinomycetes</taxon>
        <taxon>Sporichthyales</taxon>
        <taxon>Sporichthyaceae</taxon>
        <taxon>Longivirga</taxon>
    </lineage>
</organism>
<keyword evidence="1" id="KW-0472">Membrane</keyword>